<evidence type="ECO:0000313" key="2">
    <source>
        <dbReference type="EMBL" id="KAG9391477.1"/>
    </source>
</evidence>
<dbReference type="EMBL" id="JAHDYR010000053">
    <property type="protein sequence ID" value="KAG9391477.1"/>
    <property type="molecule type" value="Genomic_DNA"/>
</dbReference>
<organism evidence="2 3">
    <name type="scientific">Carpediemonas membranifera</name>
    <dbReference type="NCBI Taxonomy" id="201153"/>
    <lineage>
        <taxon>Eukaryota</taxon>
        <taxon>Metamonada</taxon>
        <taxon>Carpediemonas-like organisms</taxon>
        <taxon>Carpediemonas</taxon>
    </lineage>
</organism>
<evidence type="ECO:0000313" key="3">
    <source>
        <dbReference type="Proteomes" id="UP000717585"/>
    </source>
</evidence>
<gene>
    <name evidence="2" type="ORF">J8273_6237</name>
</gene>
<feature type="region of interest" description="Disordered" evidence="1">
    <location>
        <begin position="1"/>
        <end position="27"/>
    </location>
</feature>
<evidence type="ECO:0000256" key="1">
    <source>
        <dbReference type="SAM" id="MobiDB-lite"/>
    </source>
</evidence>
<dbReference type="AlphaFoldDB" id="A0A8J6E257"/>
<reference evidence="2" key="1">
    <citation type="submission" date="2021-05" db="EMBL/GenBank/DDBJ databases">
        <title>A free-living protist that lacks canonical eukaryotic 1 DNA replication and segregation systems.</title>
        <authorList>
            <person name="Salas-Leiva D.E."/>
            <person name="Tromer E.C."/>
            <person name="Curtis B.A."/>
            <person name="Jerlstrom-Hultqvist J."/>
            <person name="Kolisko M."/>
            <person name="Yi Z."/>
            <person name="Salas-Leiva J.S."/>
            <person name="Gallot-Lavallee L."/>
            <person name="Kops G.J.P.L."/>
            <person name="Archibald J.M."/>
            <person name="Simpson A.G.B."/>
            <person name="Roger A.J."/>
        </authorList>
    </citation>
    <scope>NUCLEOTIDE SEQUENCE</scope>
    <source>
        <strain evidence="2">BICM</strain>
    </source>
</reference>
<feature type="region of interest" description="Disordered" evidence="1">
    <location>
        <begin position="91"/>
        <end position="184"/>
    </location>
</feature>
<keyword evidence="3" id="KW-1185">Reference proteome</keyword>
<feature type="compositionally biased region" description="Basic residues" evidence="1">
    <location>
        <begin position="165"/>
        <end position="176"/>
    </location>
</feature>
<name>A0A8J6E257_9EUKA</name>
<sequence>MPPESSVGGDEESTFTNTGSTLDERSNRKMRKAANLLAKKIFSQSATRLKRIDNSYSLRSDKAFASYQVAPTLKHRDGTITVNALSNFIRTDKRRNSPPSVELAPRPATPPPVAEVLSFRTPKPHSTRKADRTIPGIDATPLTLNPGKTPGPDRQRMVPESGSGKRTRTRPPRRRLVMPDDEHG</sequence>
<proteinExistence type="predicted"/>
<accession>A0A8J6E257</accession>
<protein>
    <submittedName>
        <fullName evidence="2">Uncharacterized protein</fullName>
    </submittedName>
</protein>
<comment type="caution">
    <text evidence="2">The sequence shown here is derived from an EMBL/GenBank/DDBJ whole genome shotgun (WGS) entry which is preliminary data.</text>
</comment>
<dbReference type="Proteomes" id="UP000717585">
    <property type="component" value="Unassembled WGS sequence"/>
</dbReference>